<evidence type="ECO:0000313" key="1">
    <source>
        <dbReference type="EMBL" id="KAE8705479.1"/>
    </source>
</evidence>
<protein>
    <submittedName>
        <fullName evidence="1">Uncharacterized protein</fullName>
    </submittedName>
</protein>
<gene>
    <name evidence="1" type="ORF">F3Y22_tig00110429pilonHSYRG01402</name>
</gene>
<comment type="caution">
    <text evidence="1">The sequence shown here is derived from an EMBL/GenBank/DDBJ whole genome shotgun (WGS) entry which is preliminary data.</text>
</comment>
<dbReference type="EMBL" id="VEPZ02000982">
    <property type="protein sequence ID" value="KAE8705479.1"/>
    <property type="molecule type" value="Genomic_DNA"/>
</dbReference>
<dbReference type="Proteomes" id="UP000436088">
    <property type="component" value="Unassembled WGS sequence"/>
</dbReference>
<name>A0A6A3ARB6_HIBSY</name>
<accession>A0A6A3ARB6</accession>
<proteinExistence type="predicted"/>
<reference evidence="1" key="1">
    <citation type="submission" date="2019-09" db="EMBL/GenBank/DDBJ databases">
        <title>Draft genome information of white flower Hibiscus syriacus.</title>
        <authorList>
            <person name="Kim Y.-M."/>
        </authorList>
    </citation>
    <scope>NUCLEOTIDE SEQUENCE [LARGE SCALE GENOMIC DNA]</scope>
    <source>
        <strain evidence="1">YM2019G1</strain>
    </source>
</reference>
<evidence type="ECO:0000313" key="2">
    <source>
        <dbReference type="Proteomes" id="UP000436088"/>
    </source>
</evidence>
<organism evidence="1 2">
    <name type="scientific">Hibiscus syriacus</name>
    <name type="common">Rose of Sharon</name>
    <dbReference type="NCBI Taxonomy" id="106335"/>
    <lineage>
        <taxon>Eukaryota</taxon>
        <taxon>Viridiplantae</taxon>
        <taxon>Streptophyta</taxon>
        <taxon>Embryophyta</taxon>
        <taxon>Tracheophyta</taxon>
        <taxon>Spermatophyta</taxon>
        <taxon>Magnoliopsida</taxon>
        <taxon>eudicotyledons</taxon>
        <taxon>Gunneridae</taxon>
        <taxon>Pentapetalae</taxon>
        <taxon>rosids</taxon>
        <taxon>malvids</taxon>
        <taxon>Malvales</taxon>
        <taxon>Malvaceae</taxon>
        <taxon>Malvoideae</taxon>
        <taxon>Hibiscus</taxon>
    </lineage>
</organism>
<dbReference type="AlphaFoldDB" id="A0A6A3ARB6"/>
<sequence length="106" mass="11933">METPTPTQHSEDDNEHVFLSKYPPVLVPDNLTLSEFVLQDAELYADKVAFVEAVSGKSYYYRILQSMASLLSGSWPSHQGFSHGGLMLTRYYNDDHHPIATEINDG</sequence>
<keyword evidence="2" id="KW-1185">Reference proteome</keyword>